<proteinExistence type="predicted"/>
<protein>
    <submittedName>
        <fullName evidence="1">Uncharacterized protein</fullName>
    </submittedName>
</protein>
<accession>A0AAE3P4W7</accession>
<dbReference type="Proteomes" id="UP001144110">
    <property type="component" value="Unassembled WGS sequence"/>
</dbReference>
<comment type="caution">
    <text evidence="1">The sequence shown here is derived from an EMBL/GenBank/DDBJ whole genome shotgun (WGS) entry which is preliminary data.</text>
</comment>
<evidence type="ECO:0000313" key="1">
    <source>
        <dbReference type="EMBL" id="MDF2954145.1"/>
    </source>
</evidence>
<organism evidence="1 2">
    <name type="scientific">Candidatus Thermodesulfobacterium syntrophicum</name>
    <dbReference type="NCBI Taxonomy" id="3060442"/>
    <lineage>
        <taxon>Bacteria</taxon>
        <taxon>Pseudomonadati</taxon>
        <taxon>Thermodesulfobacteriota</taxon>
        <taxon>Thermodesulfobacteria</taxon>
        <taxon>Thermodesulfobacteriales</taxon>
        <taxon>Thermodesulfobacteriaceae</taxon>
        <taxon>Thermodesulfobacterium</taxon>
    </lineage>
</organism>
<evidence type="ECO:0000313" key="2">
    <source>
        <dbReference type="Proteomes" id="UP001144110"/>
    </source>
</evidence>
<reference evidence="1" key="1">
    <citation type="submission" date="2022-11" db="EMBL/GenBank/DDBJ databases">
        <title>Candidatus Alkanophaga archaea from heated hydrothermal vent sediment oxidize petroleum alkanes.</title>
        <authorList>
            <person name="Zehnle H."/>
            <person name="Laso-Perez R."/>
            <person name="Lipp J."/>
            <person name="Teske A."/>
            <person name="Wegener G."/>
        </authorList>
    </citation>
    <scope>NUCLEOTIDE SEQUENCE</scope>
    <source>
        <strain evidence="1">MCA70</strain>
    </source>
</reference>
<name>A0AAE3P4W7_9BACT</name>
<dbReference type="AlphaFoldDB" id="A0AAE3P4W7"/>
<gene>
    <name evidence="1" type="ORF">OD816_001390</name>
</gene>
<dbReference type="EMBL" id="JAPHEG010000006">
    <property type="protein sequence ID" value="MDF2954145.1"/>
    <property type="molecule type" value="Genomic_DNA"/>
</dbReference>
<sequence>MKKYKQFILIITILVLSIIFLKGCSKVEKIKVNKKLLTETPPLTLLEYASPFYTDAFTNLSPYSEEIKKLHEELVSLIIKKTFELDKNYEKLLEEIDKYDANLLEIYGVWSKYGRTHKELFRKEEELIYNLAILRTFEEIERVYIKEIKKKIKEVKSKSDNPNHSLTYSNLISHLLYHYATLTQFYSRKIPIILSKSIIYHEIEKNKINKDLRKKLEKYYKKEKEIAERIIDLTMKTNLNFCEIYTALQGLNEFFKEVVKFDIEYFQRKIPLYEIAILKAYILGRKNEAMVTSYGLQIFKDLSLALENVYNIQAKKEIPLWIEYTYYFDTLEYKFNFNPLGIQNAYAGEWSSKFLSRLKSIVNQTKDAVKSVKSVFKSVMKSVGRGTEVVRKIVTLPLKYGAYGADVATRMASDTLCGVYYYGINKKGLKMTFNQVMEGIKEINEDWKEGKKFEKIMKYGERIFTESEKIGRVAFEYLPKKVLGEGWISKTAAFLGETAVGVFTSFGKGVTQIANPKSSKIKIFEGITNITLSVVSFSEAFTGIGTKINKTVCSILSSISKKKNYILKITPTLLNFLKGTKKFINSAVNYIDDLQVKKIFKSIYNSKSIESLPKILGKYSKKFEKELYTFTSTFRNLSIQYKKKVTEIIKNVKRGNYKMFENLINKGKVKKFVKEGVEKLASDVKEAFYENFTFRDFLDNLTPGVISAGYVDQKMFECIGKMFKGYSPVFDQMQNDYIYTLKEEKTEEEVNIAYFKDMEEIFDFSKALIDFHYTSQDEFYKNLSQIIGEIEKESKVPIKEEVKKLKVLAKKRLKEEEKSAEEEDWEKIWKEAAKAAGEAAAEAARESLPSAESQQEFIKKHRKELIQELYKESKTQGKIKKISLFILPDFVKANEKIRIRVGVMPPKRTKIRLYISPSLDFSKSNMIGEYYTDERGILEITTFAPPPISPKSDSEGIYTIKNIGYIYIKAEAVETGISKVEKVLVSIGGVL</sequence>